<organism evidence="3 4">
    <name type="scientific">Stichopus japonicus</name>
    <name type="common">Sea cucumber</name>
    <dbReference type="NCBI Taxonomy" id="307972"/>
    <lineage>
        <taxon>Eukaryota</taxon>
        <taxon>Metazoa</taxon>
        <taxon>Echinodermata</taxon>
        <taxon>Eleutherozoa</taxon>
        <taxon>Echinozoa</taxon>
        <taxon>Holothuroidea</taxon>
        <taxon>Aspidochirotacea</taxon>
        <taxon>Aspidochirotida</taxon>
        <taxon>Stichopodidae</taxon>
        <taxon>Apostichopus</taxon>
    </lineage>
</organism>
<dbReference type="Pfam" id="PF00011">
    <property type="entry name" value="HSP20"/>
    <property type="match status" value="1"/>
</dbReference>
<feature type="compositionally biased region" description="Polar residues" evidence="1">
    <location>
        <begin position="191"/>
        <end position="201"/>
    </location>
</feature>
<dbReference type="Proteomes" id="UP000230750">
    <property type="component" value="Unassembled WGS sequence"/>
</dbReference>
<dbReference type="EMBL" id="MRZV01000706">
    <property type="protein sequence ID" value="PIK45547.1"/>
    <property type="molecule type" value="Genomic_DNA"/>
</dbReference>
<name>A0A2G8KC14_STIJA</name>
<feature type="compositionally biased region" description="Polar residues" evidence="1">
    <location>
        <begin position="143"/>
        <end position="152"/>
    </location>
</feature>
<dbReference type="InterPro" id="IPR008978">
    <property type="entry name" value="HSP20-like_chaperone"/>
</dbReference>
<dbReference type="CDD" id="cd00298">
    <property type="entry name" value="ACD_sHsps_p23-like"/>
    <property type="match status" value="1"/>
</dbReference>
<dbReference type="STRING" id="307972.A0A2G8KC14"/>
<dbReference type="SUPFAM" id="SSF49764">
    <property type="entry name" value="HSP20-like chaperones"/>
    <property type="match status" value="1"/>
</dbReference>
<dbReference type="OrthoDB" id="10060792at2759"/>
<evidence type="ECO:0000256" key="1">
    <source>
        <dbReference type="SAM" id="MobiDB-lite"/>
    </source>
</evidence>
<feature type="compositionally biased region" description="Basic and acidic residues" evidence="1">
    <location>
        <begin position="121"/>
        <end position="142"/>
    </location>
</feature>
<evidence type="ECO:0000259" key="2">
    <source>
        <dbReference type="Pfam" id="PF00011"/>
    </source>
</evidence>
<proteinExistence type="predicted"/>
<evidence type="ECO:0000313" key="3">
    <source>
        <dbReference type="EMBL" id="PIK45547.1"/>
    </source>
</evidence>
<feature type="compositionally biased region" description="Polar residues" evidence="1">
    <location>
        <begin position="161"/>
        <end position="182"/>
    </location>
</feature>
<sequence length="423" mass="47838">MIQRPSLSMSSGYGFVPRNRLWEPLQQRLLLGRGGHESLDDTIRCEKRDGATTTNQDIRNSKCDQSSQQTSIHHQSDGPTEASKNTYTIGNGMGRGTASKQHHNKRQMEPVRDTASNKPSINRERETNTGNRFQREDVRKDTTSNQRINSQREPTRDTASDQRYNNPQMEHVVSGTTSNQQNNHHREPARGTTSKQQNNGHEQGHVRDTGPNQQSDRQRGPSRRQRDPRQNKDPDGNYNGNYHPGHADTGPRTPHNPSPIEIKRIDIGGYHPTDIEITLQNNNIHVKGLHRCNCEENCFEKEFERKIPLPGGINPRTVRAMVNPADENVLVIKGAPWNAVRLQMSSESATLNIPIEGHFKPITTDSRTSDPSCGGRKRGIKLKKMDARSKQVIDDIDIEDMAVEEKYEGEIDEDGVTIEIDQY</sequence>
<dbReference type="AlphaFoldDB" id="A0A2G8KC14"/>
<feature type="domain" description="SHSP" evidence="2">
    <location>
        <begin position="264"/>
        <end position="322"/>
    </location>
</feature>
<feature type="compositionally biased region" description="Basic and acidic residues" evidence="1">
    <location>
        <begin position="216"/>
        <end position="235"/>
    </location>
</feature>
<evidence type="ECO:0000313" key="4">
    <source>
        <dbReference type="Proteomes" id="UP000230750"/>
    </source>
</evidence>
<protein>
    <recommendedName>
        <fullName evidence="2">SHSP domain-containing protein</fullName>
    </recommendedName>
</protein>
<dbReference type="InterPro" id="IPR002068">
    <property type="entry name" value="A-crystallin/Hsp20_dom"/>
</dbReference>
<feature type="region of interest" description="Disordered" evidence="1">
    <location>
        <begin position="50"/>
        <end position="262"/>
    </location>
</feature>
<keyword evidence="4" id="KW-1185">Reference proteome</keyword>
<gene>
    <name evidence="3" type="ORF">BSL78_17586</name>
</gene>
<dbReference type="Gene3D" id="2.60.40.790">
    <property type="match status" value="1"/>
</dbReference>
<reference evidence="3 4" key="1">
    <citation type="journal article" date="2017" name="PLoS Biol.">
        <title>The sea cucumber genome provides insights into morphological evolution and visceral regeneration.</title>
        <authorList>
            <person name="Zhang X."/>
            <person name="Sun L."/>
            <person name="Yuan J."/>
            <person name="Sun Y."/>
            <person name="Gao Y."/>
            <person name="Zhang L."/>
            <person name="Li S."/>
            <person name="Dai H."/>
            <person name="Hamel J.F."/>
            <person name="Liu C."/>
            <person name="Yu Y."/>
            <person name="Liu S."/>
            <person name="Lin W."/>
            <person name="Guo K."/>
            <person name="Jin S."/>
            <person name="Xu P."/>
            <person name="Storey K.B."/>
            <person name="Huan P."/>
            <person name="Zhang T."/>
            <person name="Zhou Y."/>
            <person name="Zhang J."/>
            <person name="Lin C."/>
            <person name="Li X."/>
            <person name="Xing L."/>
            <person name="Huo D."/>
            <person name="Sun M."/>
            <person name="Wang L."/>
            <person name="Mercier A."/>
            <person name="Li F."/>
            <person name="Yang H."/>
            <person name="Xiang J."/>
        </authorList>
    </citation>
    <scope>NUCLEOTIDE SEQUENCE [LARGE SCALE GENOMIC DNA]</scope>
    <source>
        <strain evidence="3">Shaxun</strain>
        <tissue evidence="3">Muscle</tissue>
    </source>
</reference>
<accession>A0A2G8KC14</accession>
<comment type="caution">
    <text evidence="3">The sequence shown here is derived from an EMBL/GenBank/DDBJ whole genome shotgun (WGS) entry which is preliminary data.</text>
</comment>